<feature type="region of interest" description="Disordered" evidence="1">
    <location>
        <begin position="60"/>
        <end position="108"/>
    </location>
</feature>
<feature type="region of interest" description="Disordered" evidence="1">
    <location>
        <begin position="187"/>
        <end position="222"/>
    </location>
</feature>
<feature type="compositionally biased region" description="Low complexity" evidence="1">
    <location>
        <begin position="60"/>
        <end position="84"/>
    </location>
</feature>
<sequence length="389" mass="43860">MSPFLFDPSDNIFGEDYDLRSQLFVNDENKDAHEDVTSAPWEKEVDDIWRDHSIVAYLSSGASSSRSASPPPASQVVSSTAVSRKVTKRRKVAARVAPAPPSPPAPTPQYWVPYPPPPPQYWAPYPPPTPHYWASYPPMPGFDQLPSTVDITSETTGSTSRGPPRKRMRIASPEPILPTSATPLREAIASPSHAPSASTSSQLPWRHPPPAPHMHISRQEQDDDDPLTVRCLWVGDHDDGVVCSRRGPAEEIWAHIRDDHGMDRFVKRTEVEEIPCGWKGCTERGTPEALSARCGERHVEEVKEALLEARKMDSKTLKSTRVECGICNRSVKMESLRRHIETSDWKSNTSMWFCEICGGGQRRKDKTRKTNHLIQCLDTFMKRHREFRK</sequence>
<gene>
    <name evidence="2" type="ORF">FOMPIDRAFT_1052507</name>
</gene>
<dbReference type="EMBL" id="KE504177">
    <property type="protein sequence ID" value="EPS97296.1"/>
    <property type="molecule type" value="Genomic_DNA"/>
</dbReference>
<dbReference type="OrthoDB" id="3437960at2759"/>
<evidence type="ECO:0000313" key="3">
    <source>
        <dbReference type="Proteomes" id="UP000015241"/>
    </source>
</evidence>
<accession>S8DVY0</accession>
<organism evidence="2 3">
    <name type="scientific">Fomitopsis schrenkii</name>
    <name type="common">Brown rot fungus</name>
    <dbReference type="NCBI Taxonomy" id="2126942"/>
    <lineage>
        <taxon>Eukaryota</taxon>
        <taxon>Fungi</taxon>
        <taxon>Dikarya</taxon>
        <taxon>Basidiomycota</taxon>
        <taxon>Agaricomycotina</taxon>
        <taxon>Agaricomycetes</taxon>
        <taxon>Polyporales</taxon>
        <taxon>Fomitopsis</taxon>
    </lineage>
</organism>
<proteinExistence type="predicted"/>
<reference evidence="2 3" key="1">
    <citation type="journal article" date="2012" name="Science">
        <title>The Paleozoic origin of enzymatic lignin decomposition reconstructed from 31 fungal genomes.</title>
        <authorList>
            <person name="Floudas D."/>
            <person name="Binder M."/>
            <person name="Riley R."/>
            <person name="Barry K."/>
            <person name="Blanchette R.A."/>
            <person name="Henrissat B."/>
            <person name="Martinez A.T."/>
            <person name="Otillar R."/>
            <person name="Spatafora J.W."/>
            <person name="Yadav J.S."/>
            <person name="Aerts A."/>
            <person name="Benoit I."/>
            <person name="Boyd A."/>
            <person name="Carlson A."/>
            <person name="Copeland A."/>
            <person name="Coutinho P.M."/>
            <person name="de Vries R.P."/>
            <person name="Ferreira P."/>
            <person name="Findley K."/>
            <person name="Foster B."/>
            <person name="Gaskell J."/>
            <person name="Glotzer D."/>
            <person name="Gorecki P."/>
            <person name="Heitman J."/>
            <person name="Hesse C."/>
            <person name="Hori C."/>
            <person name="Igarashi K."/>
            <person name="Jurgens J.A."/>
            <person name="Kallen N."/>
            <person name="Kersten P."/>
            <person name="Kohler A."/>
            <person name="Kuees U."/>
            <person name="Kumar T.K.A."/>
            <person name="Kuo A."/>
            <person name="LaButti K."/>
            <person name="Larrondo L.F."/>
            <person name="Lindquist E."/>
            <person name="Ling A."/>
            <person name="Lombard V."/>
            <person name="Lucas S."/>
            <person name="Lundell T."/>
            <person name="Martin R."/>
            <person name="McLaughlin D.J."/>
            <person name="Morgenstern I."/>
            <person name="Morin E."/>
            <person name="Murat C."/>
            <person name="Nagy L.G."/>
            <person name="Nolan M."/>
            <person name="Ohm R.A."/>
            <person name="Patyshakuliyeva A."/>
            <person name="Rokas A."/>
            <person name="Ruiz-Duenas F.J."/>
            <person name="Sabat G."/>
            <person name="Salamov A."/>
            <person name="Samejima M."/>
            <person name="Schmutz J."/>
            <person name="Slot J.C."/>
            <person name="St John F."/>
            <person name="Stenlid J."/>
            <person name="Sun H."/>
            <person name="Sun S."/>
            <person name="Syed K."/>
            <person name="Tsang A."/>
            <person name="Wiebenga A."/>
            <person name="Young D."/>
            <person name="Pisabarro A."/>
            <person name="Eastwood D.C."/>
            <person name="Martin F."/>
            <person name="Cullen D."/>
            <person name="Grigoriev I.V."/>
            <person name="Hibbett D.S."/>
        </authorList>
    </citation>
    <scope>NUCLEOTIDE SEQUENCE</scope>
    <source>
        <strain evidence="3">FP-58527</strain>
    </source>
</reference>
<evidence type="ECO:0000256" key="1">
    <source>
        <dbReference type="SAM" id="MobiDB-lite"/>
    </source>
</evidence>
<protein>
    <submittedName>
        <fullName evidence="2">Uncharacterized protein</fullName>
    </submittedName>
</protein>
<dbReference type="AlphaFoldDB" id="S8DVY0"/>
<keyword evidence="3" id="KW-1185">Reference proteome</keyword>
<evidence type="ECO:0000313" key="2">
    <source>
        <dbReference type="EMBL" id="EPS97296.1"/>
    </source>
</evidence>
<dbReference type="HOGENOM" id="CLU_737775_0_0_1"/>
<name>S8DVY0_FOMSC</name>
<dbReference type="Proteomes" id="UP000015241">
    <property type="component" value="Unassembled WGS sequence"/>
</dbReference>
<feature type="compositionally biased region" description="Low complexity" evidence="1">
    <location>
        <begin position="187"/>
        <end position="201"/>
    </location>
</feature>
<dbReference type="InParanoid" id="S8DVY0"/>
<feature type="compositionally biased region" description="Pro residues" evidence="1">
    <location>
        <begin position="98"/>
        <end position="108"/>
    </location>
</feature>